<dbReference type="PANTHER" id="PTHR44167:SF24">
    <property type="entry name" value="SERINE_THREONINE-PROTEIN KINASE CHK2"/>
    <property type="match status" value="1"/>
</dbReference>
<dbReference type="GO" id="GO:0004674">
    <property type="term" value="F:protein serine/threonine kinase activity"/>
    <property type="evidence" value="ECO:0007669"/>
    <property type="project" value="TreeGrafter"/>
</dbReference>
<proteinExistence type="predicted"/>
<evidence type="ECO:0000313" key="2">
    <source>
        <dbReference type="EMBL" id="VUZ42837.1"/>
    </source>
</evidence>
<dbReference type="InterPro" id="IPR000719">
    <property type="entry name" value="Prot_kinase_dom"/>
</dbReference>
<dbReference type="AlphaFoldDB" id="A0A564Y697"/>
<dbReference type="SMART" id="SM00220">
    <property type="entry name" value="S_TKc"/>
    <property type="match status" value="1"/>
</dbReference>
<evidence type="ECO:0000259" key="1">
    <source>
        <dbReference type="PROSITE" id="PS50011"/>
    </source>
</evidence>
<dbReference type="SUPFAM" id="SSF56112">
    <property type="entry name" value="Protein kinase-like (PK-like)"/>
    <property type="match status" value="1"/>
</dbReference>
<sequence>MVEVCISGGNAPYFQIKLVLELCRCDLQEFISNAVYTLDHCKLITRQICAGLAYIHSSRIIHRDLKPSNILISQDGKIKITDFGLSRLKRRKTTLHYTPYSWDRFSIVVTLITLLGKPTNEIVPGIENLPAYENTFGLIPVLYPPTLELYFAGYNVPPSARSLVSSLLQYNPPDRPKAEDILNHEFLELDQSSVPYLNLLPLIPPHVGVFLPWPLNLATN</sequence>
<dbReference type="Pfam" id="PF00069">
    <property type="entry name" value="Pkinase"/>
    <property type="match status" value="1"/>
</dbReference>
<organism evidence="2 3">
    <name type="scientific">Hymenolepis diminuta</name>
    <name type="common">Rat tapeworm</name>
    <dbReference type="NCBI Taxonomy" id="6216"/>
    <lineage>
        <taxon>Eukaryota</taxon>
        <taxon>Metazoa</taxon>
        <taxon>Spiralia</taxon>
        <taxon>Lophotrochozoa</taxon>
        <taxon>Platyhelminthes</taxon>
        <taxon>Cestoda</taxon>
        <taxon>Eucestoda</taxon>
        <taxon>Cyclophyllidea</taxon>
        <taxon>Hymenolepididae</taxon>
        <taxon>Hymenolepis</taxon>
    </lineage>
</organism>
<dbReference type="GO" id="GO:0005737">
    <property type="term" value="C:cytoplasm"/>
    <property type="evidence" value="ECO:0007669"/>
    <property type="project" value="TreeGrafter"/>
</dbReference>
<dbReference type="PROSITE" id="PS50011">
    <property type="entry name" value="PROTEIN_KINASE_DOM"/>
    <property type="match status" value="1"/>
</dbReference>
<dbReference type="GO" id="GO:0005634">
    <property type="term" value="C:nucleus"/>
    <property type="evidence" value="ECO:0007669"/>
    <property type="project" value="TreeGrafter"/>
</dbReference>
<dbReference type="PANTHER" id="PTHR44167">
    <property type="entry name" value="OVARIAN-SPECIFIC SERINE/THREONINE-PROTEIN KINASE LOK-RELATED"/>
    <property type="match status" value="1"/>
</dbReference>
<evidence type="ECO:0000313" key="3">
    <source>
        <dbReference type="Proteomes" id="UP000321570"/>
    </source>
</evidence>
<protein>
    <recommendedName>
        <fullName evidence="1">Protein kinase domain-containing protein</fullName>
    </recommendedName>
</protein>
<gene>
    <name evidence="2" type="ORF">WMSIL1_LOCUS3510</name>
</gene>
<dbReference type="EMBL" id="CABIJS010000110">
    <property type="protein sequence ID" value="VUZ42837.1"/>
    <property type="molecule type" value="Genomic_DNA"/>
</dbReference>
<accession>A0A564Y697</accession>
<name>A0A564Y697_HYMDI</name>
<dbReference type="Proteomes" id="UP000321570">
    <property type="component" value="Unassembled WGS sequence"/>
</dbReference>
<dbReference type="GO" id="GO:0005524">
    <property type="term" value="F:ATP binding"/>
    <property type="evidence" value="ECO:0007669"/>
    <property type="project" value="InterPro"/>
</dbReference>
<dbReference type="PROSITE" id="PS00108">
    <property type="entry name" value="PROTEIN_KINASE_ST"/>
    <property type="match status" value="1"/>
</dbReference>
<dbReference type="GO" id="GO:0044773">
    <property type="term" value="P:mitotic DNA damage checkpoint signaling"/>
    <property type="evidence" value="ECO:0007669"/>
    <property type="project" value="TreeGrafter"/>
</dbReference>
<keyword evidence="3" id="KW-1185">Reference proteome</keyword>
<feature type="domain" description="Protein kinase" evidence="1">
    <location>
        <begin position="1"/>
        <end position="187"/>
    </location>
</feature>
<dbReference type="InterPro" id="IPR011009">
    <property type="entry name" value="Kinase-like_dom_sf"/>
</dbReference>
<reference evidence="2 3" key="1">
    <citation type="submission" date="2019-07" db="EMBL/GenBank/DDBJ databases">
        <authorList>
            <person name="Jastrzebski P J."/>
            <person name="Paukszto L."/>
            <person name="Jastrzebski P J."/>
        </authorList>
    </citation>
    <scope>NUCLEOTIDE SEQUENCE [LARGE SCALE GENOMIC DNA]</scope>
    <source>
        <strain evidence="2 3">WMS-il1</strain>
    </source>
</reference>
<dbReference type="Gene3D" id="1.10.510.10">
    <property type="entry name" value="Transferase(Phosphotransferase) domain 1"/>
    <property type="match status" value="2"/>
</dbReference>
<dbReference type="InterPro" id="IPR008271">
    <property type="entry name" value="Ser/Thr_kinase_AS"/>
</dbReference>